<gene>
    <name evidence="1" type="ORF">PUN28_001744</name>
</gene>
<keyword evidence="2" id="KW-1185">Reference proteome</keyword>
<sequence length="173" mass="19012">MIESTGSCGKARECCLAPRTMLTKASFLFFRDVVVVATTSLRDSPSRIRVREKSVNDVWAVVPSSKTLPSQSSNVSVVLVRVVDVVEDTTCSSSSCLLPDTSWSELLSTITTPCLSLETLLDVSRSFQGRNKPMLFDLDIPESTSVKHLFSLSRKTASYTNRTANATVRTVQR</sequence>
<comment type="caution">
    <text evidence="1">The sequence shown here is derived from an EMBL/GenBank/DDBJ whole genome shotgun (WGS) entry which is preliminary data.</text>
</comment>
<dbReference type="EMBL" id="JADYXP020000002">
    <property type="protein sequence ID" value="KAL0129685.1"/>
    <property type="molecule type" value="Genomic_DNA"/>
</dbReference>
<evidence type="ECO:0000313" key="2">
    <source>
        <dbReference type="Proteomes" id="UP001430953"/>
    </source>
</evidence>
<dbReference type="AlphaFoldDB" id="A0AAW2GR06"/>
<dbReference type="Proteomes" id="UP001430953">
    <property type="component" value="Unassembled WGS sequence"/>
</dbReference>
<name>A0AAW2GR06_9HYME</name>
<reference evidence="1 2" key="1">
    <citation type="submission" date="2023-03" db="EMBL/GenBank/DDBJ databases">
        <title>High recombination rates correlate with genetic variation in Cardiocondyla obscurior ants.</title>
        <authorList>
            <person name="Errbii M."/>
        </authorList>
    </citation>
    <scope>NUCLEOTIDE SEQUENCE [LARGE SCALE GENOMIC DNA]</scope>
    <source>
        <strain evidence="1">Alpha-2009</strain>
        <tissue evidence="1">Whole body</tissue>
    </source>
</reference>
<evidence type="ECO:0000313" key="1">
    <source>
        <dbReference type="EMBL" id="KAL0129685.1"/>
    </source>
</evidence>
<protein>
    <submittedName>
        <fullName evidence="1">Uncharacterized protein</fullName>
    </submittedName>
</protein>
<proteinExistence type="predicted"/>
<organism evidence="1 2">
    <name type="scientific">Cardiocondyla obscurior</name>
    <dbReference type="NCBI Taxonomy" id="286306"/>
    <lineage>
        <taxon>Eukaryota</taxon>
        <taxon>Metazoa</taxon>
        <taxon>Ecdysozoa</taxon>
        <taxon>Arthropoda</taxon>
        <taxon>Hexapoda</taxon>
        <taxon>Insecta</taxon>
        <taxon>Pterygota</taxon>
        <taxon>Neoptera</taxon>
        <taxon>Endopterygota</taxon>
        <taxon>Hymenoptera</taxon>
        <taxon>Apocrita</taxon>
        <taxon>Aculeata</taxon>
        <taxon>Formicoidea</taxon>
        <taxon>Formicidae</taxon>
        <taxon>Myrmicinae</taxon>
        <taxon>Cardiocondyla</taxon>
    </lineage>
</organism>
<accession>A0AAW2GR06</accession>